<feature type="compositionally biased region" description="Low complexity" evidence="5">
    <location>
        <begin position="118"/>
        <end position="135"/>
    </location>
</feature>
<evidence type="ECO:0000256" key="5">
    <source>
        <dbReference type="SAM" id="MobiDB-lite"/>
    </source>
</evidence>
<dbReference type="PANTHER" id="PTHR15549:SF30">
    <property type="entry name" value="MID2 DOMAIN-CONTAINING PROTEIN"/>
    <property type="match status" value="1"/>
</dbReference>
<keyword evidence="9" id="KW-1185">Reference proteome</keyword>
<evidence type="ECO:0000256" key="2">
    <source>
        <dbReference type="ARBA" id="ARBA00022692"/>
    </source>
</evidence>
<organism evidence="8 9">
    <name type="scientific">Mycena metata</name>
    <dbReference type="NCBI Taxonomy" id="1033252"/>
    <lineage>
        <taxon>Eukaryota</taxon>
        <taxon>Fungi</taxon>
        <taxon>Dikarya</taxon>
        <taxon>Basidiomycota</taxon>
        <taxon>Agaricomycotina</taxon>
        <taxon>Agaricomycetes</taxon>
        <taxon>Agaricomycetidae</taxon>
        <taxon>Agaricales</taxon>
        <taxon>Marasmiineae</taxon>
        <taxon>Mycenaceae</taxon>
        <taxon>Mycena</taxon>
    </lineage>
</organism>
<comment type="caution">
    <text evidence="8">The sequence shown here is derived from an EMBL/GenBank/DDBJ whole genome shotgun (WGS) entry which is preliminary data.</text>
</comment>
<keyword evidence="4 6" id="KW-0472">Membrane</keyword>
<feature type="region of interest" description="Disordered" evidence="5">
    <location>
        <begin position="268"/>
        <end position="301"/>
    </location>
</feature>
<gene>
    <name evidence="8" type="ORF">B0H16DRAFT_1591960</name>
</gene>
<evidence type="ECO:0000313" key="9">
    <source>
        <dbReference type="Proteomes" id="UP001215598"/>
    </source>
</evidence>
<reference evidence="8" key="1">
    <citation type="submission" date="2023-03" db="EMBL/GenBank/DDBJ databases">
        <title>Massive genome expansion in bonnet fungi (Mycena s.s.) driven by repeated elements and novel gene families across ecological guilds.</title>
        <authorList>
            <consortium name="Lawrence Berkeley National Laboratory"/>
            <person name="Harder C.B."/>
            <person name="Miyauchi S."/>
            <person name="Viragh M."/>
            <person name="Kuo A."/>
            <person name="Thoen E."/>
            <person name="Andreopoulos B."/>
            <person name="Lu D."/>
            <person name="Skrede I."/>
            <person name="Drula E."/>
            <person name="Henrissat B."/>
            <person name="Morin E."/>
            <person name="Kohler A."/>
            <person name="Barry K."/>
            <person name="LaButti K."/>
            <person name="Morin E."/>
            <person name="Salamov A."/>
            <person name="Lipzen A."/>
            <person name="Mereny Z."/>
            <person name="Hegedus B."/>
            <person name="Baldrian P."/>
            <person name="Stursova M."/>
            <person name="Weitz H."/>
            <person name="Taylor A."/>
            <person name="Grigoriev I.V."/>
            <person name="Nagy L.G."/>
            <person name="Martin F."/>
            <person name="Kauserud H."/>
        </authorList>
    </citation>
    <scope>NUCLEOTIDE SEQUENCE</scope>
    <source>
        <strain evidence="8">CBHHK182m</strain>
    </source>
</reference>
<dbReference type="AlphaFoldDB" id="A0AAD7HRK8"/>
<protein>
    <submittedName>
        <fullName evidence="8">Uncharacterized protein</fullName>
    </submittedName>
</protein>
<dbReference type="GO" id="GO:0071944">
    <property type="term" value="C:cell periphery"/>
    <property type="evidence" value="ECO:0007669"/>
    <property type="project" value="UniProtKB-ARBA"/>
</dbReference>
<keyword evidence="3 6" id="KW-1133">Transmembrane helix</keyword>
<evidence type="ECO:0000256" key="6">
    <source>
        <dbReference type="SAM" id="Phobius"/>
    </source>
</evidence>
<dbReference type="PANTHER" id="PTHR15549">
    <property type="entry name" value="PAIRED IMMUNOGLOBULIN-LIKE TYPE 2 RECEPTOR"/>
    <property type="match status" value="1"/>
</dbReference>
<proteinExistence type="predicted"/>
<feature type="chain" id="PRO_5042115834" evidence="7">
    <location>
        <begin position="20"/>
        <end position="333"/>
    </location>
</feature>
<sequence length="333" mass="35192">MRAHYVLPFLILSTSISHAALFENFDCPSADDDGNPLTKAAVNTNNLKGSFPVLCLYKTSSSSDVCSYSTNGSLAENAGNTTSCPSELVTVARLASVPIDPSNPLTTTPSLHTIPINPATSRISTSRTTSPTSVEPRSHSLRRSQTTPAPSATSLSETSTATAPSSKAPADTKLPGVKRPPRISRGAIVGIVVAVLGFLLCVVFILVRITKRMNARAPRQGVLEEGTTPFVEDRAESIHNPPEDILVVGASAGIDGQQDEMKRLKSSYPGHPDAVQAANPPGGLAAGATPVNRNQGDDQREEILSRRARSLEAWLEALSHPELPDDAPPEYTG</sequence>
<evidence type="ECO:0000256" key="1">
    <source>
        <dbReference type="ARBA" id="ARBA00004167"/>
    </source>
</evidence>
<keyword evidence="2 6" id="KW-0812">Transmembrane</keyword>
<evidence type="ECO:0000256" key="7">
    <source>
        <dbReference type="SAM" id="SignalP"/>
    </source>
</evidence>
<keyword evidence="7" id="KW-0732">Signal</keyword>
<feature type="compositionally biased region" description="Low complexity" evidence="5">
    <location>
        <begin position="146"/>
        <end position="169"/>
    </location>
</feature>
<evidence type="ECO:0000313" key="8">
    <source>
        <dbReference type="EMBL" id="KAJ7726750.1"/>
    </source>
</evidence>
<comment type="subcellular location">
    <subcellularLocation>
        <location evidence="1">Membrane</location>
        <topology evidence="1">Single-pass membrane protein</topology>
    </subcellularLocation>
</comment>
<feature type="transmembrane region" description="Helical" evidence="6">
    <location>
        <begin position="187"/>
        <end position="209"/>
    </location>
</feature>
<feature type="compositionally biased region" description="Low complexity" evidence="5">
    <location>
        <begin position="277"/>
        <end position="290"/>
    </location>
</feature>
<name>A0AAD7HRK8_9AGAR</name>
<dbReference type="Proteomes" id="UP001215598">
    <property type="component" value="Unassembled WGS sequence"/>
</dbReference>
<feature type="signal peptide" evidence="7">
    <location>
        <begin position="1"/>
        <end position="19"/>
    </location>
</feature>
<evidence type="ECO:0000256" key="4">
    <source>
        <dbReference type="ARBA" id="ARBA00023136"/>
    </source>
</evidence>
<dbReference type="GO" id="GO:0016020">
    <property type="term" value="C:membrane"/>
    <property type="evidence" value="ECO:0007669"/>
    <property type="project" value="UniProtKB-SubCell"/>
</dbReference>
<feature type="region of interest" description="Disordered" evidence="5">
    <location>
        <begin position="99"/>
        <end position="180"/>
    </location>
</feature>
<dbReference type="InterPro" id="IPR051694">
    <property type="entry name" value="Immunoregulatory_rcpt-like"/>
</dbReference>
<dbReference type="EMBL" id="JARKIB010000184">
    <property type="protein sequence ID" value="KAJ7726750.1"/>
    <property type="molecule type" value="Genomic_DNA"/>
</dbReference>
<accession>A0AAD7HRK8</accession>
<evidence type="ECO:0000256" key="3">
    <source>
        <dbReference type="ARBA" id="ARBA00022989"/>
    </source>
</evidence>